<dbReference type="Proteomes" id="UP001167871">
    <property type="component" value="Unassembled WGS sequence"/>
</dbReference>
<reference evidence="1" key="2">
    <citation type="submission" date="2024-05" db="EMBL/GenBank/DDBJ databases">
        <title>Identification and characterization of horizontal gene transfer across gut microbiota members of farm animals based on homology search.</title>
        <authorList>
            <person name="Schwarzerova J."/>
            <person name="Nykrynova M."/>
            <person name="Jureckova K."/>
            <person name="Cejkova D."/>
            <person name="Rychlik I."/>
        </authorList>
    </citation>
    <scope>NUCLEOTIDE SEQUENCE</scope>
    <source>
        <strain evidence="1">84_SSukc20</strain>
    </source>
</reference>
<comment type="caution">
    <text evidence="1">The sequence shown here is derived from an EMBL/GenBank/DDBJ whole genome shotgun (WGS) entry which is preliminary data.</text>
</comment>
<protein>
    <submittedName>
        <fullName evidence="1">WD40 repeat domain-containing protein</fullName>
    </submittedName>
</protein>
<keyword evidence="2" id="KW-1185">Reference proteome</keyword>
<dbReference type="InterPro" id="IPR036322">
    <property type="entry name" value="WD40_repeat_dom_sf"/>
</dbReference>
<gene>
    <name evidence="1" type="ORF">QVO10_11820</name>
</gene>
<dbReference type="EMBL" id="JAUEII010000026">
    <property type="protein sequence ID" value="MDN0050065.1"/>
    <property type="molecule type" value="Genomic_DNA"/>
</dbReference>
<dbReference type="Gene3D" id="2.130.10.10">
    <property type="entry name" value="YVTN repeat-like/Quinoprotein amine dehydrogenase"/>
    <property type="match status" value="1"/>
</dbReference>
<organism evidence="1 2">
    <name type="scientific">Bacteroides gallinaceum</name>
    <dbReference type="NCBI Taxonomy" id="1462571"/>
    <lineage>
        <taxon>Bacteria</taxon>
        <taxon>Pseudomonadati</taxon>
        <taxon>Bacteroidota</taxon>
        <taxon>Bacteroidia</taxon>
        <taxon>Bacteroidales</taxon>
        <taxon>Bacteroidaceae</taxon>
        <taxon>Bacteroides</taxon>
    </lineage>
</organism>
<dbReference type="InterPro" id="IPR015943">
    <property type="entry name" value="WD40/YVTN_repeat-like_dom_sf"/>
</dbReference>
<reference evidence="1" key="1">
    <citation type="submission" date="2023-06" db="EMBL/GenBank/DDBJ databases">
        <authorList>
            <person name="Zeman M."/>
            <person name="Kubasova T."/>
            <person name="Jahodarova E."/>
            <person name="Nykrynova M."/>
            <person name="Rychlik I."/>
        </authorList>
    </citation>
    <scope>NUCLEOTIDE SEQUENCE</scope>
    <source>
        <strain evidence="1">84_SSukc20</strain>
    </source>
</reference>
<name>A0ABT7X7K5_9BACE</name>
<sequence length="292" mass="34306">MKQELLHTFKKSYFLKMSPDKHFLVQVNATQVNVFKYDTLEQVAQIKADNAEPFFSNDSSLLLIKESYKKLYVYNTETMTLHSKLASSKGCYANGEGACISNDNKYIINIGYEHPYGFISVYNIEDGKEIRYREGMQEVYSNIQYIPSRQLYFIDGYRRLVSGKNKYFYLWFNLEKQSFEQTFCDLEDANFLYARSLDKILYYSQRGKSSFRFLPLNIEIPVEHEHNTFDIKLSHNNEMIALYHGRELKVCAFPNMKILADFPNVDYGRVSFSPDDKELLIASRKGFIYKLN</sequence>
<evidence type="ECO:0000313" key="1">
    <source>
        <dbReference type="EMBL" id="MDN0050065.1"/>
    </source>
</evidence>
<accession>A0ABT7X7K5</accession>
<evidence type="ECO:0000313" key="2">
    <source>
        <dbReference type="Proteomes" id="UP001167871"/>
    </source>
</evidence>
<dbReference type="RefSeq" id="WP_204970487.1">
    <property type="nucleotide sequence ID" value="NZ_JAUEII010000026.1"/>
</dbReference>
<proteinExistence type="predicted"/>
<dbReference type="SUPFAM" id="SSF50978">
    <property type="entry name" value="WD40 repeat-like"/>
    <property type="match status" value="1"/>
</dbReference>